<dbReference type="Proteomes" id="UP001163046">
    <property type="component" value="Unassembled WGS sequence"/>
</dbReference>
<keyword evidence="1" id="KW-0378">Hydrolase</keyword>
<dbReference type="AlphaFoldDB" id="A0A9X0CI68"/>
<dbReference type="GO" id="GO:0008081">
    <property type="term" value="F:phosphoric diester hydrolase activity"/>
    <property type="evidence" value="ECO:0007669"/>
    <property type="project" value="TreeGrafter"/>
</dbReference>
<protein>
    <submittedName>
        <fullName evidence="4">Acid sphingomyelinase-like phosphodiesterase 3b</fullName>
    </submittedName>
</protein>
<keyword evidence="3" id="KW-0812">Transmembrane</keyword>
<name>A0A9X0CI68_9CNID</name>
<keyword evidence="5" id="KW-1185">Reference proteome</keyword>
<organism evidence="4 5">
    <name type="scientific">Desmophyllum pertusum</name>
    <dbReference type="NCBI Taxonomy" id="174260"/>
    <lineage>
        <taxon>Eukaryota</taxon>
        <taxon>Metazoa</taxon>
        <taxon>Cnidaria</taxon>
        <taxon>Anthozoa</taxon>
        <taxon>Hexacorallia</taxon>
        <taxon>Scleractinia</taxon>
        <taxon>Caryophylliina</taxon>
        <taxon>Caryophylliidae</taxon>
        <taxon>Desmophyllum</taxon>
    </lineage>
</organism>
<dbReference type="GO" id="GO:0005615">
    <property type="term" value="C:extracellular space"/>
    <property type="evidence" value="ECO:0007669"/>
    <property type="project" value="TreeGrafter"/>
</dbReference>
<evidence type="ECO:0000313" key="4">
    <source>
        <dbReference type="EMBL" id="KAJ7352760.1"/>
    </source>
</evidence>
<evidence type="ECO:0000256" key="1">
    <source>
        <dbReference type="ARBA" id="ARBA00022801"/>
    </source>
</evidence>
<keyword evidence="3" id="KW-0472">Membrane</keyword>
<evidence type="ECO:0000256" key="3">
    <source>
        <dbReference type="SAM" id="Phobius"/>
    </source>
</evidence>
<evidence type="ECO:0000313" key="5">
    <source>
        <dbReference type="Proteomes" id="UP001163046"/>
    </source>
</evidence>
<comment type="caution">
    <text evidence="4">The sequence shown here is derived from an EMBL/GenBank/DDBJ whole genome shotgun (WGS) entry which is preliminary data.</text>
</comment>
<sequence length="256" mass="28692">MHEEFEVLPPEVSYNHQKKKRRAVIFLLVVLAILCLILVLLLILTFVLRIHCPSNDSADHKEQKKAREEIKVEDALVHFIHVSDINLDMKYNSSIPKSDVCRSDGAITRAESDAPFGRIGCDTPVVLLNSSLEAMKNVTDGKKLEFVLISGKSRNALFVIILLLYIGDSSPHEVVPDKQRILQGIVVTANNLHARFPDIPIFPVLGLHDFLVPFILPNSSDWYETILSHWAPLIVCDGCPIDVNKPTTMAILRKTS</sequence>
<dbReference type="PANTHER" id="PTHR10340">
    <property type="entry name" value="SPHINGOMYELIN PHOSPHODIESTERASE"/>
    <property type="match status" value="1"/>
</dbReference>
<gene>
    <name evidence="4" type="primary">SMPDL3B_4</name>
    <name evidence="4" type="ORF">OS493_034111</name>
</gene>
<feature type="transmembrane region" description="Helical" evidence="3">
    <location>
        <begin position="23"/>
        <end position="48"/>
    </location>
</feature>
<keyword evidence="3" id="KW-1133">Transmembrane helix</keyword>
<reference evidence="4" key="1">
    <citation type="submission" date="2023-01" db="EMBL/GenBank/DDBJ databases">
        <title>Genome assembly of the deep-sea coral Lophelia pertusa.</title>
        <authorList>
            <person name="Herrera S."/>
            <person name="Cordes E."/>
        </authorList>
    </citation>
    <scope>NUCLEOTIDE SEQUENCE</scope>
    <source>
        <strain evidence="4">USNM1676648</strain>
        <tissue evidence="4">Polyp</tissue>
    </source>
</reference>
<dbReference type="PANTHER" id="PTHR10340:SF57">
    <property type="entry name" value="METALLOPHOS DOMAIN-CONTAINING PROTEIN"/>
    <property type="match status" value="1"/>
</dbReference>
<proteinExistence type="predicted"/>
<evidence type="ECO:0000256" key="2">
    <source>
        <dbReference type="ARBA" id="ARBA00023180"/>
    </source>
</evidence>
<accession>A0A9X0CI68</accession>
<keyword evidence="2" id="KW-0325">Glycoprotein</keyword>
<dbReference type="EMBL" id="MU827348">
    <property type="protein sequence ID" value="KAJ7352760.1"/>
    <property type="molecule type" value="Genomic_DNA"/>
</dbReference>
<dbReference type="OrthoDB" id="348678at2759"/>